<sequence length="255" mass="29273">MEPPPVLAPLTNEQVGTALYNLEQSITSLQQTQKMMRQTMEGLVVRVAALPPQLSPQVLPMSEEGIQQLVVPSKGPDLRKQLPRIALKQPDEFTGRRNTVERFITDTNDYFTNANVAPHRQLGLAKSFLCKELRDWFDLRVKRGMGFADWPALREVLQRRYKEKHKRRKAKKQVLSLRCTGMVDDYNKEFSLLALKITNASEEDLIEDYIEGLPPGIMYETDKMEPATLDEAIEKALDSEIWLKQASSRSRSRWS</sequence>
<evidence type="ECO:0000259" key="1">
    <source>
        <dbReference type="Pfam" id="PF03732"/>
    </source>
</evidence>
<reference evidence="2" key="1">
    <citation type="submission" date="2014-11" db="EMBL/GenBank/DDBJ databases">
        <authorList>
            <person name="Otto D Thomas"/>
            <person name="Naeem Raeece"/>
        </authorList>
    </citation>
    <scope>NUCLEOTIDE SEQUENCE</scope>
</reference>
<gene>
    <name evidence="2" type="ORF">Cvel_24076</name>
</gene>
<evidence type="ECO:0000313" key="2">
    <source>
        <dbReference type="EMBL" id="CEM36730.1"/>
    </source>
</evidence>
<proteinExistence type="predicted"/>
<protein>
    <recommendedName>
        <fullName evidence="1">Retrotransposon gag domain-containing protein</fullName>
    </recommendedName>
</protein>
<organism evidence="2">
    <name type="scientific">Chromera velia CCMP2878</name>
    <dbReference type="NCBI Taxonomy" id="1169474"/>
    <lineage>
        <taxon>Eukaryota</taxon>
        <taxon>Sar</taxon>
        <taxon>Alveolata</taxon>
        <taxon>Colpodellida</taxon>
        <taxon>Chromeraceae</taxon>
        <taxon>Chromera</taxon>
    </lineage>
</organism>
<dbReference type="EMBL" id="CDMZ01001728">
    <property type="protein sequence ID" value="CEM36730.1"/>
    <property type="molecule type" value="Genomic_DNA"/>
</dbReference>
<dbReference type="Pfam" id="PF03732">
    <property type="entry name" value="Retrotrans_gag"/>
    <property type="match status" value="1"/>
</dbReference>
<dbReference type="VEuPathDB" id="CryptoDB:Cvel_24076"/>
<accession>A0A0G4GZR7</accession>
<dbReference type="InterPro" id="IPR005162">
    <property type="entry name" value="Retrotrans_gag_dom"/>
</dbReference>
<name>A0A0G4GZR7_9ALVE</name>
<dbReference type="AlphaFoldDB" id="A0A0G4GZR7"/>
<dbReference type="PhylomeDB" id="A0A0G4GZR7"/>
<feature type="domain" description="Retrotransposon gag" evidence="1">
    <location>
        <begin position="124"/>
        <end position="214"/>
    </location>
</feature>